<sequence>MAKKQATKLPSTVKKQLIEEIAHFVEAHEKEAERRRKELTEKVDELYLQLRDDLFKASEFVLPESVLNENLYQFLDAASTEGSVGLSDDLPTRSSTSAGDLEVKSTELETGSVNAASQMVSRLREWPSVAGNLWSFPYLI</sequence>
<dbReference type="EMBL" id="UYRV01023847">
    <property type="protein sequence ID" value="VDK74379.1"/>
    <property type="molecule type" value="Genomic_DNA"/>
</dbReference>
<feature type="region of interest" description="Disordered" evidence="2">
    <location>
        <begin position="82"/>
        <end position="104"/>
    </location>
</feature>
<name>A0A3P6STC1_CYLGO</name>
<accession>A0A3P6STC1</accession>
<dbReference type="AlphaFoldDB" id="A0A3P6STC1"/>
<evidence type="ECO:0000256" key="1">
    <source>
        <dbReference type="SAM" id="Coils"/>
    </source>
</evidence>
<evidence type="ECO:0000313" key="4">
    <source>
        <dbReference type="Proteomes" id="UP000271889"/>
    </source>
</evidence>
<keyword evidence="1" id="KW-0175">Coiled coil</keyword>
<reference evidence="3 4" key="1">
    <citation type="submission" date="2018-11" db="EMBL/GenBank/DDBJ databases">
        <authorList>
            <consortium name="Pathogen Informatics"/>
        </authorList>
    </citation>
    <scope>NUCLEOTIDE SEQUENCE [LARGE SCALE GENOMIC DNA]</scope>
</reference>
<evidence type="ECO:0000256" key="2">
    <source>
        <dbReference type="SAM" id="MobiDB-lite"/>
    </source>
</evidence>
<protein>
    <submittedName>
        <fullName evidence="3">Uncharacterized protein</fullName>
    </submittedName>
</protein>
<feature type="coiled-coil region" evidence="1">
    <location>
        <begin position="22"/>
        <end position="49"/>
    </location>
</feature>
<dbReference type="OrthoDB" id="5869586at2759"/>
<evidence type="ECO:0000313" key="3">
    <source>
        <dbReference type="EMBL" id="VDK74379.1"/>
    </source>
</evidence>
<dbReference type="Proteomes" id="UP000271889">
    <property type="component" value="Unassembled WGS sequence"/>
</dbReference>
<proteinExistence type="predicted"/>
<gene>
    <name evidence="3" type="ORF">CGOC_LOCUS7026</name>
</gene>
<organism evidence="3 4">
    <name type="scientific">Cylicostephanus goldi</name>
    <name type="common">Nematode worm</name>
    <dbReference type="NCBI Taxonomy" id="71465"/>
    <lineage>
        <taxon>Eukaryota</taxon>
        <taxon>Metazoa</taxon>
        <taxon>Ecdysozoa</taxon>
        <taxon>Nematoda</taxon>
        <taxon>Chromadorea</taxon>
        <taxon>Rhabditida</taxon>
        <taxon>Rhabditina</taxon>
        <taxon>Rhabditomorpha</taxon>
        <taxon>Strongyloidea</taxon>
        <taxon>Strongylidae</taxon>
        <taxon>Cylicostephanus</taxon>
    </lineage>
</organism>
<keyword evidence="4" id="KW-1185">Reference proteome</keyword>